<dbReference type="InterPro" id="IPR023631">
    <property type="entry name" value="Amidase_dom"/>
</dbReference>
<keyword evidence="2" id="KW-0732">Signal</keyword>
<evidence type="ECO:0000313" key="5">
    <source>
        <dbReference type="Proteomes" id="UP001595444"/>
    </source>
</evidence>
<comment type="similarity">
    <text evidence="1">Belongs to the amidase family.</text>
</comment>
<dbReference type="RefSeq" id="WP_228073577.1">
    <property type="nucleotide sequence ID" value="NZ_CP061205.1"/>
</dbReference>
<sequence length="494" mass="52695">MATMNRRHFLKNSVSTLCATAALGAIPKAVFAGDKTLLDADAVKQAEMVRSGEVSARYLAEEAIARIKRLNPSINAVITPMFEAALDRADHLPTGPFQGVPYLLKDLMDYKGGRTAFGSRMMMGNISADTHVFAAAAEQAGLNIFGKTNTPEFGLLGTTEPLAFGPTANPWNLKYSAGGSSGGAAAAVAAGMVPAAQGSDGGGSVRIPASCCGLFGVKVSRRRNVWPGRLALNGLAVKGHLTRTVRDSAALYAVTEWQGADAALPPVGFVTGPAKKRLKIGLQLANLKGNMPDDDVASAITETAALCRQLGHAVEEVALPFDTKLFSRYFTAMWSRVPAGLVDKAGAAAPEVLEPWTLYLADYFKNTGADDFKPALAFMESVQTEMETLFGQYDVILSPVLTSSPLPLGQHAPTKPGDYLMEDVMNYVGYTPLYNGSGQPAMSVPLNWNEKGLPIGSHFGARLGGERTLFELAYELEQAKPWKHKWAPNSAYYT</sequence>
<accession>A0ABV7D710</accession>
<dbReference type="PROSITE" id="PS00571">
    <property type="entry name" value="AMIDASES"/>
    <property type="match status" value="1"/>
</dbReference>
<dbReference type="PANTHER" id="PTHR11895:SF7">
    <property type="entry name" value="GLUTAMYL-TRNA(GLN) AMIDOTRANSFERASE SUBUNIT A, MITOCHONDRIAL"/>
    <property type="match status" value="1"/>
</dbReference>
<dbReference type="InterPro" id="IPR020556">
    <property type="entry name" value="Amidase_CS"/>
</dbReference>
<protein>
    <submittedName>
        <fullName evidence="4">Amidase family protein</fullName>
    </submittedName>
</protein>
<dbReference type="PANTHER" id="PTHR11895">
    <property type="entry name" value="TRANSAMIDASE"/>
    <property type="match status" value="1"/>
</dbReference>
<proteinExistence type="inferred from homology"/>
<dbReference type="EMBL" id="JBHRSL010000010">
    <property type="protein sequence ID" value="MFC3052911.1"/>
    <property type="molecule type" value="Genomic_DNA"/>
</dbReference>
<comment type="caution">
    <text evidence="4">The sequence shown here is derived from an EMBL/GenBank/DDBJ whole genome shotgun (WGS) entry which is preliminary data.</text>
</comment>
<dbReference type="InterPro" id="IPR000120">
    <property type="entry name" value="Amidase"/>
</dbReference>
<dbReference type="InterPro" id="IPR006311">
    <property type="entry name" value="TAT_signal"/>
</dbReference>
<evidence type="ECO:0000256" key="2">
    <source>
        <dbReference type="SAM" id="SignalP"/>
    </source>
</evidence>
<name>A0ABV7D710_9PROT</name>
<organism evidence="4 5">
    <name type="scientific">Kordiimonas pumila</name>
    <dbReference type="NCBI Taxonomy" id="2161677"/>
    <lineage>
        <taxon>Bacteria</taxon>
        <taxon>Pseudomonadati</taxon>
        <taxon>Pseudomonadota</taxon>
        <taxon>Alphaproteobacteria</taxon>
        <taxon>Kordiimonadales</taxon>
        <taxon>Kordiimonadaceae</taxon>
        <taxon>Kordiimonas</taxon>
    </lineage>
</organism>
<dbReference type="Gene3D" id="3.90.1300.10">
    <property type="entry name" value="Amidase signature (AS) domain"/>
    <property type="match status" value="1"/>
</dbReference>
<dbReference type="Proteomes" id="UP001595444">
    <property type="component" value="Unassembled WGS sequence"/>
</dbReference>
<reference evidence="5" key="1">
    <citation type="journal article" date="2019" name="Int. J. Syst. Evol. Microbiol.">
        <title>The Global Catalogue of Microorganisms (GCM) 10K type strain sequencing project: providing services to taxonomists for standard genome sequencing and annotation.</title>
        <authorList>
            <consortium name="The Broad Institute Genomics Platform"/>
            <consortium name="The Broad Institute Genome Sequencing Center for Infectious Disease"/>
            <person name="Wu L."/>
            <person name="Ma J."/>
        </authorList>
    </citation>
    <scope>NUCLEOTIDE SEQUENCE [LARGE SCALE GENOMIC DNA]</scope>
    <source>
        <strain evidence="5">KCTC 62164</strain>
    </source>
</reference>
<gene>
    <name evidence="4" type="ORF">ACFOKA_13430</name>
</gene>
<evidence type="ECO:0000259" key="3">
    <source>
        <dbReference type="Pfam" id="PF01425"/>
    </source>
</evidence>
<evidence type="ECO:0000313" key="4">
    <source>
        <dbReference type="EMBL" id="MFC3052911.1"/>
    </source>
</evidence>
<dbReference type="PROSITE" id="PS51318">
    <property type="entry name" value="TAT"/>
    <property type="match status" value="1"/>
</dbReference>
<dbReference type="Pfam" id="PF01425">
    <property type="entry name" value="Amidase"/>
    <property type="match status" value="1"/>
</dbReference>
<keyword evidence="5" id="KW-1185">Reference proteome</keyword>
<feature type="domain" description="Amidase" evidence="3">
    <location>
        <begin position="60"/>
        <end position="469"/>
    </location>
</feature>
<dbReference type="InterPro" id="IPR036928">
    <property type="entry name" value="AS_sf"/>
</dbReference>
<feature type="signal peptide" evidence="2">
    <location>
        <begin position="1"/>
        <end position="32"/>
    </location>
</feature>
<evidence type="ECO:0000256" key="1">
    <source>
        <dbReference type="ARBA" id="ARBA00009199"/>
    </source>
</evidence>
<feature type="chain" id="PRO_5047302751" evidence="2">
    <location>
        <begin position="33"/>
        <end position="494"/>
    </location>
</feature>
<dbReference type="SUPFAM" id="SSF75304">
    <property type="entry name" value="Amidase signature (AS) enzymes"/>
    <property type="match status" value="1"/>
</dbReference>